<gene>
    <name evidence="1" type="ORF">L1987_02236</name>
</gene>
<accession>A0ACB9K7F0</accession>
<protein>
    <submittedName>
        <fullName evidence="1">Uncharacterized protein</fullName>
    </submittedName>
</protein>
<comment type="caution">
    <text evidence="1">The sequence shown here is derived from an EMBL/GenBank/DDBJ whole genome shotgun (WGS) entry which is preliminary data.</text>
</comment>
<reference evidence="1 2" key="2">
    <citation type="journal article" date="2022" name="Mol. Ecol. Resour.">
        <title>The genomes of chicory, endive, great burdock and yacon provide insights into Asteraceae paleo-polyploidization history and plant inulin production.</title>
        <authorList>
            <person name="Fan W."/>
            <person name="Wang S."/>
            <person name="Wang H."/>
            <person name="Wang A."/>
            <person name="Jiang F."/>
            <person name="Liu H."/>
            <person name="Zhao H."/>
            <person name="Xu D."/>
            <person name="Zhang Y."/>
        </authorList>
    </citation>
    <scope>NUCLEOTIDE SEQUENCE [LARGE SCALE GENOMIC DNA]</scope>
    <source>
        <strain evidence="2">cv. Yunnan</strain>
        <tissue evidence="1">Leaves</tissue>
    </source>
</reference>
<evidence type="ECO:0000313" key="1">
    <source>
        <dbReference type="EMBL" id="KAI3828139.1"/>
    </source>
</evidence>
<proteinExistence type="predicted"/>
<evidence type="ECO:0000313" key="2">
    <source>
        <dbReference type="Proteomes" id="UP001056120"/>
    </source>
</evidence>
<dbReference type="Proteomes" id="UP001056120">
    <property type="component" value="Linkage Group LG01"/>
</dbReference>
<sequence>MIPRLLLLNLTVKLILLQEMKYFNTWPYLWPNWHYLLKVRNKYLVPSLLDSKVWSNVVSCVDTSIYDGMETFDRRHT</sequence>
<reference evidence="2" key="1">
    <citation type="journal article" date="2022" name="Mol. Ecol. Resour.">
        <title>The genomes of chicory, endive, great burdock and yacon provide insights into Asteraceae palaeo-polyploidization history and plant inulin production.</title>
        <authorList>
            <person name="Fan W."/>
            <person name="Wang S."/>
            <person name="Wang H."/>
            <person name="Wang A."/>
            <person name="Jiang F."/>
            <person name="Liu H."/>
            <person name="Zhao H."/>
            <person name="Xu D."/>
            <person name="Zhang Y."/>
        </authorList>
    </citation>
    <scope>NUCLEOTIDE SEQUENCE [LARGE SCALE GENOMIC DNA]</scope>
    <source>
        <strain evidence="2">cv. Yunnan</strain>
    </source>
</reference>
<name>A0ACB9K7F0_9ASTR</name>
<keyword evidence="2" id="KW-1185">Reference proteome</keyword>
<organism evidence="1 2">
    <name type="scientific">Smallanthus sonchifolius</name>
    <dbReference type="NCBI Taxonomy" id="185202"/>
    <lineage>
        <taxon>Eukaryota</taxon>
        <taxon>Viridiplantae</taxon>
        <taxon>Streptophyta</taxon>
        <taxon>Embryophyta</taxon>
        <taxon>Tracheophyta</taxon>
        <taxon>Spermatophyta</taxon>
        <taxon>Magnoliopsida</taxon>
        <taxon>eudicotyledons</taxon>
        <taxon>Gunneridae</taxon>
        <taxon>Pentapetalae</taxon>
        <taxon>asterids</taxon>
        <taxon>campanulids</taxon>
        <taxon>Asterales</taxon>
        <taxon>Asteraceae</taxon>
        <taxon>Asteroideae</taxon>
        <taxon>Heliantheae alliance</taxon>
        <taxon>Millerieae</taxon>
        <taxon>Smallanthus</taxon>
    </lineage>
</organism>
<dbReference type="EMBL" id="CM042018">
    <property type="protein sequence ID" value="KAI3828139.1"/>
    <property type="molecule type" value="Genomic_DNA"/>
</dbReference>